<dbReference type="InterPro" id="IPR006035">
    <property type="entry name" value="Ureohydrolase"/>
</dbReference>
<dbReference type="EMBL" id="JAMXLY010000068">
    <property type="protein sequence ID" value="MCO6026517.1"/>
    <property type="molecule type" value="Genomic_DNA"/>
</dbReference>
<name>A0ABT1BZK8_9BACT</name>
<dbReference type="Gene3D" id="3.40.800.10">
    <property type="entry name" value="Ureohydrolase domain"/>
    <property type="match status" value="1"/>
</dbReference>
<dbReference type="SUPFAM" id="SSF52768">
    <property type="entry name" value="Arginase/deacetylase"/>
    <property type="match status" value="1"/>
</dbReference>
<evidence type="ECO:0000313" key="1">
    <source>
        <dbReference type="EMBL" id="MCO6026517.1"/>
    </source>
</evidence>
<dbReference type="Proteomes" id="UP001204015">
    <property type="component" value="Unassembled WGS sequence"/>
</dbReference>
<comment type="caution">
    <text evidence="1">The sequence shown here is derived from an EMBL/GenBank/DDBJ whole genome shotgun (WGS) entry which is preliminary data.</text>
</comment>
<keyword evidence="2" id="KW-1185">Reference proteome</keyword>
<dbReference type="RefSeq" id="WP_252761867.1">
    <property type="nucleotide sequence ID" value="NZ_JAMXLY010000068.1"/>
</dbReference>
<dbReference type="InterPro" id="IPR023696">
    <property type="entry name" value="Ureohydrolase_dom_sf"/>
</dbReference>
<accession>A0ABT1BZK8</accession>
<protein>
    <submittedName>
        <fullName evidence="1">Arginase family protein</fullName>
    </submittedName>
</protein>
<dbReference type="Pfam" id="PF00491">
    <property type="entry name" value="Arginase"/>
    <property type="match status" value="1"/>
</dbReference>
<proteinExistence type="predicted"/>
<evidence type="ECO:0000313" key="2">
    <source>
        <dbReference type="Proteomes" id="UP001204015"/>
    </source>
</evidence>
<organism evidence="1 2">
    <name type="scientific">Segatella cerevisiae</name>
    <dbReference type="NCBI Taxonomy" id="2053716"/>
    <lineage>
        <taxon>Bacteria</taxon>
        <taxon>Pseudomonadati</taxon>
        <taxon>Bacteroidota</taxon>
        <taxon>Bacteroidia</taxon>
        <taxon>Bacteroidales</taxon>
        <taxon>Prevotellaceae</taxon>
        <taxon>Segatella</taxon>
    </lineage>
</organism>
<sequence>MKEPVIIMNLSGAYELEPFANNPDFIQLDCSHISGTDCYCSQEAAKTITKIIAPYTYRGIHFIDNGDYHYLSKFWTYKIDRKFTLVLFDHHTDMQPSLIPGFLSCGNWVQVTADQNPSFKKVIIIGASGKAVRDIPKNYLKRVVYFSREKLRRILSTTGDLKIEGPIYISIDKDVLSTLFVHTNWDQGSLTLRELQLALSLLLSQNDVLGIDLCGEFEIKQDLFQNYKAAYIDSQVNLSLLKTIINIKENQRNN</sequence>
<reference evidence="1 2" key="1">
    <citation type="submission" date="2022-06" db="EMBL/GenBank/DDBJ databases">
        <title>A taxonomic note on the genus Prevotella: Description of four novel genera and emended description of the genera Hallella and Xylanibacter.</title>
        <authorList>
            <person name="Hitch T.C.A."/>
        </authorList>
    </citation>
    <scope>NUCLEOTIDE SEQUENCE [LARGE SCALE GENOMIC DNA]</scope>
    <source>
        <strain evidence="1 2">DSM 100619</strain>
    </source>
</reference>
<gene>
    <name evidence="1" type="ORF">NG821_11835</name>
</gene>